<reference evidence="3" key="1">
    <citation type="submission" date="2017-09" db="EMBL/GenBank/DDBJ databases">
        <title>Depth-based differentiation of microbial function through sediment-hosted aquifers and enrichment of novel symbionts in the deep terrestrial subsurface.</title>
        <authorList>
            <person name="Probst A.J."/>
            <person name="Ladd B."/>
            <person name="Jarett J.K."/>
            <person name="Geller-Mcgrath D.E."/>
            <person name="Sieber C.M.K."/>
            <person name="Emerson J.B."/>
            <person name="Anantharaman K."/>
            <person name="Thomas B.C."/>
            <person name="Malmstrom R."/>
            <person name="Stieglmeier M."/>
            <person name="Klingl A."/>
            <person name="Woyke T."/>
            <person name="Ryan C.M."/>
            <person name="Banfield J.F."/>
        </authorList>
    </citation>
    <scope>NUCLEOTIDE SEQUENCE [LARGE SCALE GENOMIC DNA]</scope>
</reference>
<proteinExistence type="predicted"/>
<evidence type="ECO:0000313" key="2">
    <source>
        <dbReference type="EMBL" id="PIV10100.1"/>
    </source>
</evidence>
<comment type="caution">
    <text evidence="2">The sequence shown here is derived from an EMBL/GenBank/DDBJ whole genome shotgun (WGS) entry which is preliminary data.</text>
</comment>
<name>A0A2M7BU52_9BACT</name>
<dbReference type="Proteomes" id="UP000229894">
    <property type="component" value="Unassembled WGS sequence"/>
</dbReference>
<keyword evidence="1" id="KW-0812">Transmembrane</keyword>
<dbReference type="Pfam" id="PF05137">
    <property type="entry name" value="PilN"/>
    <property type="match status" value="1"/>
</dbReference>
<keyword evidence="1" id="KW-1133">Transmembrane helix</keyword>
<accession>A0A2M7BU52</accession>
<dbReference type="AlphaFoldDB" id="A0A2M7BU52"/>
<sequence>MFKLNLLPPAEKKELKLTELNNLILSLAGQILILLLIFNLFLGSTFFCLSILLKEQKNLIAVKESNPQMQDLLEIEEKIKQTNQIIKQVNLGQTKAILWTPVFEEITKIVSNDIYLTNFSYQSDSNLVTLNGWANQRENLLYLQKLLEENSFFKEVKVPLSNLIKEKNIDFNLAFGLK</sequence>
<gene>
    <name evidence="2" type="ORF">COS49_02355</name>
</gene>
<feature type="transmembrane region" description="Helical" evidence="1">
    <location>
        <begin position="20"/>
        <end position="53"/>
    </location>
</feature>
<dbReference type="EMBL" id="PEUX01000050">
    <property type="protein sequence ID" value="PIV10100.1"/>
    <property type="molecule type" value="Genomic_DNA"/>
</dbReference>
<protein>
    <recommendedName>
        <fullName evidence="4">PilN domain-containing protein</fullName>
    </recommendedName>
</protein>
<evidence type="ECO:0000256" key="1">
    <source>
        <dbReference type="SAM" id="Phobius"/>
    </source>
</evidence>
<evidence type="ECO:0008006" key="4">
    <source>
        <dbReference type="Google" id="ProtNLM"/>
    </source>
</evidence>
<organism evidence="2 3">
    <name type="scientific">Candidatus Portnoybacteria bacterium CG03_land_8_20_14_0_80_41_10</name>
    <dbReference type="NCBI Taxonomy" id="1974808"/>
    <lineage>
        <taxon>Bacteria</taxon>
        <taxon>Candidatus Portnoyibacteriota</taxon>
    </lineage>
</organism>
<dbReference type="InterPro" id="IPR007813">
    <property type="entry name" value="PilN"/>
</dbReference>
<keyword evidence="1" id="KW-0472">Membrane</keyword>
<evidence type="ECO:0000313" key="3">
    <source>
        <dbReference type="Proteomes" id="UP000229894"/>
    </source>
</evidence>